<organism evidence="3 4">
    <name type="scientific">Emiliania huxleyi (strain CCMP1516)</name>
    <dbReference type="NCBI Taxonomy" id="280463"/>
    <lineage>
        <taxon>Eukaryota</taxon>
        <taxon>Haptista</taxon>
        <taxon>Haptophyta</taxon>
        <taxon>Prymnesiophyceae</taxon>
        <taxon>Isochrysidales</taxon>
        <taxon>Noelaerhabdaceae</taxon>
        <taxon>Emiliania</taxon>
    </lineage>
</organism>
<evidence type="ECO:0000313" key="4">
    <source>
        <dbReference type="Proteomes" id="UP000013827"/>
    </source>
</evidence>
<dbReference type="Proteomes" id="UP000013827">
    <property type="component" value="Unassembled WGS sequence"/>
</dbReference>
<keyword evidence="4" id="KW-1185">Reference proteome</keyword>
<keyword evidence="2" id="KW-1133">Transmembrane helix</keyword>
<proteinExistence type="predicted"/>
<dbReference type="EnsemblProtists" id="EOD34187">
    <property type="protein sequence ID" value="EOD34187"/>
    <property type="gene ID" value="EMIHUDRAFT_201829"/>
</dbReference>
<feature type="transmembrane region" description="Helical" evidence="2">
    <location>
        <begin position="114"/>
        <end position="147"/>
    </location>
</feature>
<feature type="compositionally biased region" description="Basic and acidic residues" evidence="1">
    <location>
        <begin position="312"/>
        <end position="323"/>
    </location>
</feature>
<evidence type="ECO:0000256" key="2">
    <source>
        <dbReference type="SAM" id="Phobius"/>
    </source>
</evidence>
<keyword evidence="2" id="KW-0472">Membrane</keyword>
<dbReference type="GO" id="GO:0016020">
    <property type="term" value="C:membrane"/>
    <property type="evidence" value="ECO:0007669"/>
    <property type="project" value="InterPro"/>
</dbReference>
<reference evidence="4" key="1">
    <citation type="journal article" date="2013" name="Nature">
        <title>Pan genome of the phytoplankton Emiliania underpins its global distribution.</title>
        <authorList>
            <person name="Read B.A."/>
            <person name="Kegel J."/>
            <person name="Klute M.J."/>
            <person name="Kuo A."/>
            <person name="Lefebvre S.C."/>
            <person name="Maumus F."/>
            <person name="Mayer C."/>
            <person name="Miller J."/>
            <person name="Monier A."/>
            <person name="Salamov A."/>
            <person name="Young J."/>
            <person name="Aguilar M."/>
            <person name="Claverie J.M."/>
            <person name="Frickenhaus S."/>
            <person name="Gonzalez K."/>
            <person name="Herman E.K."/>
            <person name="Lin Y.C."/>
            <person name="Napier J."/>
            <person name="Ogata H."/>
            <person name="Sarno A.F."/>
            <person name="Shmutz J."/>
            <person name="Schroeder D."/>
            <person name="de Vargas C."/>
            <person name="Verret F."/>
            <person name="von Dassow P."/>
            <person name="Valentin K."/>
            <person name="Van de Peer Y."/>
            <person name="Wheeler G."/>
            <person name="Dacks J.B."/>
            <person name="Delwiche C.F."/>
            <person name="Dyhrman S.T."/>
            <person name="Glockner G."/>
            <person name="John U."/>
            <person name="Richards T."/>
            <person name="Worden A.Z."/>
            <person name="Zhang X."/>
            <person name="Grigoriev I.V."/>
            <person name="Allen A.E."/>
            <person name="Bidle K."/>
            <person name="Borodovsky M."/>
            <person name="Bowler C."/>
            <person name="Brownlee C."/>
            <person name="Cock J.M."/>
            <person name="Elias M."/>
            <person name="Gladyshev V.N."/>
            <person name="Groth M."/>
            <person name="Guda C."/>
            <person name="Hadaegh A."/>
            <person name="Iglesias-Rodriguez M.D."/>
            <person name="Jenkins J."/>
            <person name="Jones B.M."/>
            <person name="Lawson T."/>
            <person name="Leese F."/>
            <person name="Lindquist E."/>
            <person name="Lobanov A."/>
            <person name="Lomsadze A."/>
            <person name="Malik S.B."/>
            <person name="Marsh M.E."/>
            <person name="Mackinder L."/>
            <person name="Mock T."/>
            <person name="Mueller-Roeber B."/>
            <person name="Pagarete A."/>
            <person name="Parker M."/>
            <person name="Probert I."/>
            <person name="Quesneville H."/>
            <person name="Raines C."/>
            <person name="Rensing S.A."/>
            <person name="Riano-Pachon D.M."/>
            <person name="Richier S."/>
            <person name="Rokitta S."/>
            <person name="Shiraiwa Y."/>
            <person name="Soanes D.M."/>
            <person name="van der Giezen M."/>
            <person name="Wahlund T.M."/>
            <person name="Williams B."/>
            <person name="Wilson W."/>
            <person name="Wolfe G."/>
            <person name="Wurch L.L."/>
        </authorList>
    </citation>
    <scope>NUCLEOTIDE SEQUENCE</scope>
</reference>
<evidence type="ECO:0000256" key="1">
    <source>
        <dbReference type="SAM" id="MobiDB-lite"/>
    </source>
</evidence>
<feature type="region of interest" description="Disordered" evidence="1">
    <location>
        <begin position="300"/>
        <end position="323"/>
    </location>
</feature>
<feature type="transmembrane region" description="Helical" evidence="2">
    <location>
        <begin position="236"/>
        <end position="257"/>
    </location>
</feature>
<dbReference type="GeneID" id="17279458"/>
<evidence type="ECO:0008006" key="5">
    <source>
        <dbReference type="Google" id="ProtNLM"/>
    </source>
</evidence>
<accession>A0A0D3KEK2</accession>
<sequence length="323" mass="35586">MANVSLPAGIAGAEVPNLYGGDYRYAREDKGVEAFAMRLSNVGWYEATGVVPQMIVIALTDIVLLVLLSEISAIGLMLLKRLLARCKSAQLSINAWFRPPEWIFADRYAHMLKLVAVVMCFGPAAPVLYFIGGISLLLSVTIQKFMLLKVYARPRPLDDALAWRSRGFLQALFFLHVTMAPLFYAERFHAILAATAAAKDPSKAAALQWYPGTTLAALDVAESATLSEVGDGMYPFFYAFVVFGFSLFGGGVIQAVFCSRDRHAEDTGADHRSYQEARDEDGLGEYRCSLRSSIVHVDRPYRKPQRGSGTAAEREQKGEHAFV</sequence>
<name>A0A0D3KEK2_EMIH1</name>
<keyword evidence="2" id="KW-0812">Transmembrane</keyword>
<dbReference type="KEGG" id="ehx:EMIHUDRAFT_201829"/>
<dbReference type="PaxDb" id="2903-EOD34187"/>
<dbReference type="AlphaFoldDB" id="A0A0D3KEK2"/>
<dbReference type="HOGENOM" id="CLU_861765_0_0_1"/>
<dbReference type="RefSeq" id="XP_005786616.1">
    <property type="nucleotide sequence ID" value="XM_005786559.1"/>
</dbReference>
<protein>
    <recommendedName>
        <fullName evidence="5">CSC1/OSCA1-like 7TM region domain-containing protein</fullName>
    </recommendedName>
</protein>
<feature type="transmembrane region" description="Helical" evidence="2">
    <location>
        <begin position="54"/>
        <end position="79"/>
    </location>
</feature>
<reference evidence="3" key="2">
    <citation type="submission" date="2024-10" db="UniProtKB">
        <authorList>
            <consortium name="EnsemblProtists"/>
        </authorList>
    </citation>
    <scope>IDENTIFICATION</scope>
</reference>
<evidence type="ECO:0000313" key="3">
    <source>
        <dbReference type="EnsemblProtists" id="EOD34187"/>
    </source>
</evidence>